<name>A0A7C1CDZ2_9CREN</name>
<evidence type="ECO:0000259" key="1">
    <source>
        <dbReference type="SMART" id="SM00966"/>
    </source>
</evidence>
<keyword evidence="2" id="KW-0238">DNA-binding</keyword>
<accession>A0A7C1CDZ2</accession>
<gene>
    <name evidence="2" type="ORF">ENN26_08655</name>
</gene>
<dbReference type="GO" id="GO:0003677">
    <property type="term" value="F:DNA binding"/>
    <property type="evidence" value="ECO:0007669"/>
    <property type="project" value="UniProtKB-KW"/>
</dbReference>
<dbReference type="InterPro" id="IPR037914">
    <property type="entry name" value="SpoVT-AbrB_sf"/>
</dbReference>
<dbReference type="NCBIfam" id="TIGR01439">
    <property type="entry name" value="lp_hng_hel_AbrB"/>
    <property type="match status" value="1"/>
</dbReference>
<comment type="caution">
    <text evidence="2">The sequence shown here is derived from an EMBL/GenBank/DDBJ whole genome shotgun (WGS) entry which is preliminary data.</text>
</comment>
<protein>
    <submittedName>
        <fullName evidence="2">AbrB/MazE/SpoVT family DNA-binding domain-containing protein</fullName>
    </submittedName>
</protein>
<dbReference type="SMART" id="SM00966">
    <property type="entry name" value="SpoVT_AbrB"/>
    <property type="match status" value="1"/>
</dbReference>
<sequence length="99" mass="11622">MSENLLCIMLPYQQLGMVTKDFTGTITEKGRITIPAEIRKKYKLKKGSRVRFVETEEGILIVPIIPFEELFGIDKDAKEIIFEMIRELEEERKRQAFLE</sequence>
<reference evidence="2" key="1">
    <citation type="journal article" date="2020" name="mSystems">
        <title>Genome- and Community-Level Interaction Insights into Carbon Utilization and Element Cycling Functions of Hydrothermarchaeota in Hydrothermal Sediment.</title>
        <authorList>
            <person name="Zhou Z."/>
            <person name="Liu Y."/>
            <person name="Xu W."/>
            <person name="Pan J."/>
            <person name="Luo Z.H."/>
            <person name="Li M."/>
        </authorList>
    </citation>
    <scope>NUCLEOTIDE SEQUENCE [LARGE SCALE GENOMIC DNA]</scope>
    <source>
        <strain evidence="2">SpSt-116</strain>
    </source>
</reference>
<dbReference type="AlphaFoldDB" id="A0A7C1CDZ2"/>
<dbReference type="SUPFAM" id="SSF89447">
    <property type="entry name" value="AbrB/MazE/MraZ-like"/>
    <property type="match status" value="1"/>
</dbReference>
<proteinExistence type="predicted"/>
<organism evidence="2">
    <name type="scientific">Thermofilum adornatum</name>
    <dbReference type="NCBI Taxonomy" id="1365176"/>
    <lineage>
        <taxon>Archaea</taxon>
        <taxon>Thermoproteota</taxon>
        <taxon>Thermoprotei</taxon>
        <taxon>Thermofilales</taxon>
        <taxon>Thermofilaceae</taxon>
        <taxon>Thermofilum</taxon>
    </lineage>
</organism>
<feature type="domain" description="SpoVT-AbrB" evidence="1">
    <location>
        <begin position="24"/>
        <end position="69"/>
    </location>
</feature>
<dbReference type="EMBL" id="DSAY01000161">
    <property type="protein sequence ID" value="HDP15823.1"/>
    <property type="molecule type" value="Genomic_DNA"/>
</dbReference>
<dbReference type="Pfam" id="PF04014">
    <property type="entry name" value="MazE_antitoxin"/>
    <property type="match status" value="1"/>
</dbReference>
<dbReference type="Gene3D" id="2.10.260.10">
    <property type="match status" value="1"/>
</dbReference>
<evidence type="ECO:0000313" key="2">
    <source>
        <dbReference type="EMBL" id="HDP15823.1"/>
    </source>
</evidence>
<dbReference type="InterPro" id="IPR007159">
    <property type="entry name" value="SpoVT-AbrB_dom"/>
</dbReference>